<feature type="active site" description="Nucleophile" evidence="4">
    <location>
        <position position="59"/>
    </location>
</feature>
<comment type="caution">
    <text evidence="7">The sequence shown here is derived from an EMBL/GenBank/DDBJ whole genome shotgun (WGS) entry which is preliminary data.</text>
</comment>
<evidence type="ECO:0000256" key="5">
    <source>
        <dbReference type="RuleBase" id="RU003792"/>
    </source>
</evidence>
<keyword evidence="3 4" id="KW-0413">Isomerase</keyword>
<dbReference type="Pfam" id="PF01416">
    <property type="entry name" value="PseudoU_synth_1"/>
    <property type="match status" value="1"/>
</dbReference>
<keyword evidence="2 4" id="KW-0819">tRNA processing</keyword>
<evidence type="ECO:0000313" key="8">
    <source>
        <dbReference type="Proteomes" id="UP000004946"/>
    </source>
</evidence>
<dbReference type="InterPro" id="IPR001406">
    <property type="entry name" value="PsdUridine_synth_TruA"/>
</dbReference>
<name>E6K079_PARDN</name>
<dbReference type="HOGENOM" id="CLU_014673_0_2_11"/>
<dbReference type="KEGG" id="pdo:PSDT_1310"/>
<dbReference type="eggNOG" id="COG0101">
    <property type="taxonomic scope" value="Bacteria"/>
</dbReference>
<evidence type="ECO:0000256" key="3">
    <source>
        <dbReference type="ARBA" id="ARBA00023235"/>
    </source>
</evidence>
<dbReference type="EC" id="5.4.99.12" evidence="4"/>
<organism evidence="7 8">
    <name type="scientific">Parascardovia denticolens DSM 10105 = JCM 12538</name>
    <dbReference type="NCBI Taxonomy" id="864564"/>
    <lineage>
        <taxon>Bacteria</taxon>
        <taxon>Bacillati</taxon>
        <taxon>Actinomycetota</taxon>
        <taxon>Actinomycetes</taxon>
        <taxon>Bifidobacteriales</taxon>
        <taxon>Bifidobacteriaceae</taxon>
        <taxon>Parascardovia</taxon>
    </lineage>
</organism>
<comment type="similarity">
    <text evidence="1 4 5">Belongs to the tRNA pseudouridine synthase TruA family.</text>
</comment>
<evidence type="ECO:0000256" key="1">
    <source>
        <dbReference type="ARBA" id="ARBA00009375"/>
    </source>
</evidence>
<sequence>MRLRIDCSYDGTAFHGWARQPGQRTVQGELEATIAKVLHLWKPDDDGHPITLVVAGRTDAGVHASGQVCHLDLEDEVLSVAMGHLDPATYRPWEALAYRLRRILPADISVRSIFPSPAGFDARFSASDRVYVYRVADESSAYDPRLRGFVLNLPRRLDLDLMNQAAQSLVGLHDFGSFSSPNPGGTTIREVKFARWERVPTHPLGSSSYAGGASLSPTQAIGADPSAAGSISGFESCSGSNPDSPYRVDSVESGLLIFTIIADAFAKNMVRSLVNACLQVGMGKKGLDWFAGKLAHPVREGASGPAPACGLTLEKVNYPADDLLAARAQAIRAKRTLD</sequence>
<dbReference type="PATRIC" id="fig|864564.6.peg.1438"/>
<protein>
    <recommendedName>
        <fullName evidence="4">tRNA pseudouridine synthase A</fullName>
        <ecNumber evidence="4">5.4.99.12</ecNumber>
    </recommendedName>
    <alternativeName>
        <fullName evidence="4">tRNA pseudouridine(38-40) synthase</fullName>
    </alternativeName>
    <alternativeName>
        <fullName evidence="4">tRNA pseudouridylate synthase I</fullName>
    </alternativeName>
    <alternativeName>
        <fullName evidence="4">tRNA-uridine isomerase I</fullName>
    </alternativeName>
</protein>
<dbReference type="GO" id="GO:0003723">
    <property type="term" value="F:RNA binding"/>
    <property type="evidence" value="ECO:0007669"/>
    <property type="project" value="InterPro"/>
</dbReference>
<dbReference type="RefSeq" id="WP_006288705.1">
    <property type="nucleotide sequence ID" value="NZ_AP012333.1"/>
</dbReference>
<evidence type="ECO:0000256" key="2">
    <source>
        <dbReference type="ARBA" id="ARBA00022694"/>
    </source>
</evidence>
<dbReference type="Gene3D" id="3.30.70.660">
    <property type="entry name" value="Pseudouridine synthase I, catalytic domain, C-terminal subdomain"/>
    <property type="match status" value="1"/>
</dbReference>
<comment type="catalytic activity">
    <reaction evidence="4 5">
        <text>uridine(38/39/40) in tRNA = pseudouridine(38/39/40) in tRNA</text>
        <dbReference type="Rhea" id="RHEA:22376"/>
        <dbReference type="Rhea" id="RHEA-COMP:10085"/>
        <dbReference type="Rhea" id="RHEA-COMP:10087"/>
        <dbReference type="ChEBI" id="CHEBI:65314"/>
        <dbReference type="ChEBI" id="CHEBI:65315"/>
        <dbReference type="EC" id="5.4.99.12"/>
    </reaction>
</comment>
<dbReference type="PANTHER" id="PTHR11142">
    <property type="entry name" value="PSEUDOURIDYLATE SYNTHASE"/>
    <property type="match status" value="1"/>
</dbReference>
<reference evidence="7 8" key="1">
    <citation type="submission" date="2010-12" db="EMBL/GenBank/DDBJ databases">
        <authorList>
            <person name="Muzny D."/>
            <person name="Qin X."/>
            <person name="Buhay C."/>
            <person name="Dugan-Rocha S."/>
            <person name="Ding Y."/>
            <person name="Chen G."/>
            <person name="Hawes A."/>
            <person name="Holder M."/>
            <person name="Jhangiani S."/>
            <person name="Johnson A."/>
            <person name="Khan Z."/>
            <person name="Li Z."/>
            <person name="Liu W."/>
            <person name="Liu X."/>
            <person name="Perez L."/>
            <person name="Shen H."/>
            <person name="Wang Q."/>
            <person name="Watt J."/>
            <person name="Xi L."/>
            <person name="Xin Y."/>
            <person name="Zhou J."/>
            <person name="Deng J."/>
            <person name="Jiang H."/>
            <person name="Liu Y."/>
            <person name="Qu J."/>
            <person name="Song X.-Z."/>
            <person name="Zhang L."/>
            <person name="Villasana D."/>
            <person name="Johnson A."/>
            <person name="Liu J."/>
            <person name="Liyanage D."/>
            <person name="Lorensuhewa L."/>
            <person name="Robinson T."/>
            <person name="Song A."/>
            <person name="Song B.-B."/>
            <person name="Dinh H."/>
            <person name="Thornton R."/>
            <person name="Coyle M."/>
            <person name="Francisco L."/>
            <person name="Jackson L."/>
            <person name="Javaid M."/>
            <person name="Korchina V."/>
            <person name="Kovar C."/>
            <person name="Mata R."/>
            <person name="Mathew T."/>
            <person name="Ngo R."/>
            <person name="Nguyen L."/>
            <person name="Nguyen N."/>
            <person name="Okwuonu G."/>
            <person name="Ongeri F."/>
            <person name="Pham C."/>
            <person name="Simmons D."/>
            <person name="Wilczek-Boney K."/>
            <person name="Hale W."/>
            <person name="Jakkamsetti A."/>
            <person name="Pham P."/>
            <person name="Ruth R."/>
            <person name="San Lucas F."/>
            <person name="Warren J."/>
            <person name="Zhang J."/>
            <person name="Zhao Z."/>
            <person name="Zhou C."/>
            <person name="Zhu D."/>
            <person name="Lee S."/>
            <person name="Bess C."/>
            <person name="Blankenburg K."/>
            <person name="Forbes L."/>
            <person name="Fu Q."/>
            <person name="Gubbala S."/>
            <person name="Hirani K."/>
            <person name="Jayaseelan J.C."/>
            <person name="Lara F."/>
            <person name="Munidasa M."/>
            <person name="Palculict T."/>
            <person name="Patil S."/>
            <person name="Pu L.-L."/>
            <person name="Saada N."/>
            <person name="Tang L."/>
            <person name="Weissenberger G."/>
            <person name="Zhu Y."/>
            <person name="Hemphill L."/>
            <person name="Shang Y."/>
            <person name="Youmans B."/>
            <person name="Ayvaz T."/>
            <person name="Ross M."/>
            <person name="Santibanez J."/>
            <person name="Aqrawi P."/>
            <person name="Gross S."/>
            <person name="Joshi V."/>
            <person name="Fowler G."/>
            <person name="Nazareth L."/>
            <person name="Reid J."/>
            <person name="Worley K."/>
            <person name="Petrosino J."/>
            <person name="Highlander S."/>
            <person name="Gibbs R."/>
        </authorList>
    </citation>
    <scope>NUCLEOTIDE SEQUENCE [LARGE SCALE GENOMIC DNA]</scope>
    <source>
        <strain evidence="7 8">DSM 10105</strain>
    </source>
</reference>
<keyword evidence="8" id="KW-1185">Reference proteome</keyword>
<dbReference type="Gene3D" id="3.30.70.580">
    <property type="entry name" value="Pseudouridine synthase I, catalytic domain, N-terminal subdomain"/>
    <property type="match status" value="1"/>
</dbReference>
<comment type="caution">
    <text evidence="4">Lacks conserved residue(s) required for the propagation of feature annotation.</text>
</comment>
<dbReference type="InterPro" id="IPR020095">
    <property type="entry name" value="PsdUridine_synth_TruA_C"/>
</dbReference>
<evidence type="ECO:0000259" key="6">
    <source>
        <dbReference type="Pfam" id="PF01416"/>
    </source>
</evidence>
<feature type="binding site" evidence="4">
    <location>
        <position position="131"/>
    </location>
    <ligand>
        <name>substrate</name>
    </ligand>
</feature>
<dbReference type="InterPro" id="IPR020097">
    <property type="entry name" value="PsdUridine_synth_TruA_a/b_dom"/>
</dbReference>
<dbReference type="AlphaFoldDB" id="E6K079"/>
<dbReference type="InterPro" id="IPR020103">
    <property type="entry name" value="PsdUridine_synth_cat_dom_sf"/>
</dbReference>
<evidence type="ECO:0000256" key="4">
    <source>
        <dbReference type="HAMAP-Rule" id="MF_00171"/>
    </source>
</evidence>
<evidence type="ECO:0000313" key="7">
    <source>
        <dbReference type="EMBL" id="EFT83270.1"/>
    </source>
</evidence>
<dbReference type="GO" id="GO:0160147">
    <property type="term" value="F:tRNA pseudouridine(38-40) synthase activity"/>
    <property type="evidence" value="ECO:0007669"/>
    <property type="project" value="UniProtKB-EC"/>
</dbReference>
<dbReference type="PANTHER" id="PTHR11142:SF0">
    <property type="entry name" value="TRNA PSEUDOURIDINE SYNTHASE-LIKE 1"/>
    <property type="match status" value="1"/>
</dbReference>
<dbReference type="Proteomes" id="UP000004946">
    <property type="component" value="Chromosome"/>
</dbReference>
<accession>E6K079</accession>
<dbReference type="EMBL" id="AEON01000001">
    <property type="protein sequence ID" value="EFT83270.1"/>
    <property type="molecule type" value="Genomic_DNA"/>
</dbReference>
<comment type="function">
    <text evidence="4">Formation of pseudouridine at positions 38, 39 and 40 in the anticodon stem and loop of transfer RNAs.</text>
</comment>
<dbReference type="InterPro" id="IPR020094">
    <property type="entry name" value="TruA/RsuA/RluB/E/F_N"/>
</dbReference>
<feature type="domain" description="Pseudouridine synthase I TruA alpha/beta" evidence="6">
    <location>
        <begin position="165"/>
        <end position="319"/>
    </location>
</feature>
<proteinExistence type="inferred from homology"/>
<dbReference type="HAMAP" id="MF_00171">
    <property type="entry name" value="TruA"/>
    <property type="match status" value="1"/>
</dbReference>
<comment type="subunit">
    <text evidence="4">Homodimer.</text>
</comment>
<dbReference type="GO" id="GO:0031119">
    <property type="term" value="P:tRNA pseudouridine synthesis"/>
    <property type="evidence" value="ECO:0007669"/>
    <property type="project" value="UniProtKB-UniRule"/>
</dbReference>
<dbReference type="SUPFAM" id="SSF55120">
    <property type="entry name" value="Pseudouridine synthase"/>
    <property type="match status" value="1"/>
</dbReference>
<dbReference type="CDD" id="cd02570">
    <property type="entry name" value="PseudoU_synth_EcTruA"/>
    <property type="match status" value="1"/>
</dbReference>
<gene>
    <name evidence="4 7" type="primary">truA</name>
    <name evidence="7" type="ORF">HMPREF0620_0275</name>
</gene>